<sequence length="611" mass="66713">MDFDSERSAHESVEDNVVVSQGAVSHVNDDNSVKINGSYVNELVSSDNHDANVAPVDCKETGDQGLAMKSPTGGSPPMKKGYGLKKWRRIKRDFVKDAGPSVDSSKILKRGLSGAVNPTTPLADNWQNNKASVGFPNALKTMGVVDGFATRGSSSDSRFAVGSAFAAGTDSENSEDRSSKSSTAASAPKLRYELPAASVYVRERNRMKNLSGKSGGNATQRVQQGKSRAEGSKKPRGEKVKIEKENSHSSMESDSRSSNFVFMQGTSAMTSNGRQSGRSMNYDGENSDDAHASDQQFSEEVQTGYAEENVGVVEDLSQDDLAADLSWDAKDEKNEDHQPSTVRDPLVESLLTLQSVQDALEKEVEKLGEIGKDAILLHDNSFEGSSIPADSIFTDPQIHGLSSSNKFRSEKNGEGASGSLEMLVLSLKQNVQHLEAKLEEMRTLLEVKELRVAELEATLNSSKPGKEESGSTIDLQPELCREMETEFECLFRQKIEAEVEYLTLTRTIDKVRAAGGGRVTLIEEQEALALEQAQMLSKLEETECKAAVLEKQAEELGKYCRHVLGEEVVLKMQNRVCKVTTCFVIQFLLLVLVFWLVVLRLSSHSGVIVPT</sequence>
<proteinExistence type="predicted"/>
<feature type="transmembrane region" description="Helical" evidence="3">
    <location>
        <begin position="583"/>
        <end position="601"/>
    </location>
</feature>
<dbReference type="InterPro" id="IPR044696">
    <property type="entry name" value="WIP1/2/3"/>
</dbReference>
<evidence type="ECO:0000313" key="5">
    <source>
        <dbReference type="Proteomes" id="UP000027120"/>
    </source>
</evidence>
<name>A0A067G2T8_CITSI</name>
<keyword evidence="3" id="KW-0472">Membrane</keyword>
<dbReference type="STRING" id="2711.A0A067G2T8"/>
<evidence type="ECO:0000256" key="2">
    <source>
        <dbReference type="SAM" id="MobiDB-lite"/>
    </source>
</evidence>
<keyword evidence="1" id="KW-0175">Coiled coil</keyword>
<protein>
    <recommendedName>
        <fullName evidence="6">WPP domain-containing protein</fullName>
    </recommendedName>
</protein>
<evidence type="ECO:0000313" key="4">
    <source>
        <dbReference type="EMBL" id="KDO73964.1"/>
    </source>
</evidence>
<dbReference type="eggNOG" id="ENOG502QTZN">
    <property type="taxonomic scope" value="Eukaryota"/>
</dbReference>
<dbReference type="EMBL" id="KK784885">
    <property type="protein sequence ID" value="KDO73964.1"/>
    <property type="molecule type" value="Genomic_DNA"/>
</dbReference>
<dbReference type="PaxDb" id="2711-XP_006474757.1"/>
<keyword evidence="3" id="KW-1133">Transmembrane helix</keyword>
<dbReference type="PANTHER" id="PTHR34562">
    <property type="entry name" value="WPP DOMAIN-INTERACTING PROTEIN 2"/>
    <property type="match status" value="1"/>
</dbReference>
<gene>
    <name evidence="4" type="ORF">CISIN_1g007240mg</name>
</gene>
<feature type="region of interest" description="Disordered" evidence="2">
    <location>
        <begin position="166"/>
        <end position="187"/>
    </location>
</feature>
<feature type="coiled-coil region" evidence="1">
    <location>
        <begin position="522"/>
        <end position="559"/>
    </location>
</feature>
<feature type="compositionally biased region" description="Polar residues" evidence="2">
    <location>
        <begin position="216"/>
        <end position="226"/>
    </location>
</feature>
<evidence type="ECO:0000256" key="1">
    <source>
        <dbReference type="SAM" id="Coils"/>
    </source>
</evidence>
<accession>A0A067G2T8</accession>
<dbReference type="SMR" id="A0A067G2T8"/>
<evidence type="ECO:0000256" key="3">
    <source>
        <dbReference type="SAM" id="Phobius"/>
    </source>
</evidence>
<organism evidence="4 5">
    <name type="scientific">Citrus sinensis</name>
    <name type="common">Sweet orange</name>
    <name type="synonym">Citrus aurantium var. sinensis</name>
    <dbReference type="NCBI Taxonomy" id="2711"/>
    <lineage>
        <taxon>Eukaryota</taxon>
        <taxon>Viridiplantae</taxon>
        <taxon>Streptophyta</taxon>
        <taxon>Embryophyta</taxon>
        <taxon>Tracheophyta</taxon>
        <taxon>Spermatophyta</taxon>
        <taxon>Magnoliopsida</taxon>
        <taxon>eudicotyledons</taxon>
        <taxon>Gunneridae</taxon>
        <taxon>Pentapetalae</taxon>
        <taxon>rosids</taxon>
        <taxon>malvids</taxon>
        <taxon>Sapindales</taxon>
        <taxon>Rutaceae</taxon>
        <taxon>Aurantioideae</taxon>
        <taxon>Citrus</taxon>
    </lineage>
</organism>
<evidence type="ECO:0008006" key="6">
    <source>
        <dbReference type="Google" id="ProtNLM"/>
    </source>
</evidence>
<dbReference type="EMBL" id="KK784885">
    <property type="protein sequence ID" value="KDO73965.1"/>
    <property type="molecule type" value="Genomic_DNA"/>
</dbReference>
<dbReference type="Proteomes" id="UP000027120">
    <property type="component" value="Unassembled WGS sequence"/>
</dbReference>
<feature type="compositionally biased region" description="Polar residues" evidence="2">
    <location>
        <begin position="259"/>
        <end position="279"/>
    </location>
</feature>
<feature type="region of interest" description="Disordered" evidence="2">
    <location>
        <begin position="206"/>
        <end position="299"/>
    </location>
</feature>
<feature type="compositionally biased region" description="Basic and acidic residues" evidence="2">
    <location>
        <begin position="227"/>
        <end position="255"/>
    </location>
</feature>
<dbReference type="PANTHER" id="PTHR34562:SF8">
    <property type="entry name" value="WPP DOMAIN-INTERACTING PROTEIN 1"/>
    <property type="match status" value="1"/>
</dbReference>
<feature type="coiled-coil region" evidence="1">
    <location>
        <begin position="424"/>
        <end position="458"/>
    </location>
</feature>
<keyword evidence="3" id="KW-0812">Transmembrane</keyword>
<reference evidence="4 5" key="1">
    <citation type="submission" date="2014-04" db="EMBL/GenBank/DDBJ databases">
        <authorList>
            <consortium name="International Citrus Genome Consortium"/>
            <person name="Gmitter F."/>
            <person name="Chen C."/>
            <person name="Farmerie W."/>
            <person name="Harkins T."/>
            <person name="Desany B."/>
            <person name="Mohiuddin M."/>
            <person name="Kodira C."/>
            <person name="Borodovsky M."/>
            <person name="Lomsadze A."/>
            <person name="Burns P."/>
            <person name="Jenkins J."/>
            <person name="Prochnik S."/>
            <person name="Shu S."/>
            <person name="Chapman J."/>
            <person name="Pitluck S."/>
            <person name="Schmutz J."/>
            <person name="Rokhsar D."/>
        </authorList>
    </citation>
    <scope>NUCLEOTIDE SEQUENCE</scope>
</reference>
<keyword evidence="5" id="KW-1185">Reference proteome</keyword>
<dbReference type="AlphaFoldDB" id="A0A067G2T8"/>